<dbReference type="PANTHER" id="PTHR46118">
    <property type="entry name" value="PROTEIN ABHD11"/>
    <property type="match status" value="1"/>
</dbReference>
<comment type="catalytic activity">
    <reaction evidence="11">
        <text>1-octadecanoyl-2-(5Z,8Z,11Z,14Z-eicosatetraenoyl)-sn-glycerol + H2O = 2-(5Z,8Z,11Z,14Z-eicosatetraenoyl)-glycerol + octadecanoate + H(+)</text>
        <dbReference type="Rhea" id="RHEA:38507"/>
        <dbReference type="ChEBI" id="CHEBI:15377"/>
        <dbReference type="ChEBI" id="CHEBI:15378"/>
        <dbReference type="ChEBI" id="CHEBI:25629"/>
        <dbReference type="ChEBI" id="CHEBI:52392"/>
        <dbReference type="ChEBI" id="CHEBI:75728"/>
    </reaction>
</comment>
<dbReference type="PRINTS" id="PR00111">
    <property type="entry name" value="ABHYDROLASE"/>
</dbReference>
<evidence type="ECO:0000256" key="4">
    <source>
        <dbReference type="ARBA" id="ARBA00042703"/>
    </source>
</evidence>
<protein>
    <recommendedName>
        <fullName evidence="7">sn-1-specific diacylglycerol lipase ABHD11</fullName>
        <ecNumber evidence="3">3.1.1.116</ecNumber>
    </recommendedName>
    <alternativeName>
        <fullName evidence="4">Alpha/beta hydrolase domain-containing protein 11</fullName>
    </alternativeName>
</protein>
<name>A0A6J0C7H8_NEOLC</name>
<dbReference type="InterPro" id="IPR000639">
    <property type="entry name" value="Epox_hydrolase-like"/>
</dbReference>
<dbReference type="KEGG" id="nlo:107226121"/>
<dbReference type="SUPFAM" id="SSF53474">
    <property type="entry name" value="alpha/beta-Hydrolases"/>
    <property type="match status" value="1"/>
</dbReference>
<dbReference type="EC" id="3.1.1.116" evidence="3"/>
<comment type="similarity">
    <text evidence="1">Belongs to the AB hydrolase superfamily.</text>
</comment>
<feature type="domain" description="AB hydrolase-1" evidence="12">
    <location>
        <begin position="69"/>
        <end position="307"/>
    </location>
</feature>
<comment type="catalytic activity">
    <reaction evidence="9">
        <text>1,2-didecanoylglycerol + H2O = decanoylglycerol + decanoate + H(+)</text>
        <dbReference type="Rhea" id="RHEA:48596"/>
        <dbReference type="ChEBI" id="CHEBI:11152"/>
        <dbReference type="ChEBI" id="CHEBI:15377"/>
        <dbReference type="ChEBI" id="CHEBI:15378"/>
        <dbReference type="ChEBI" id="CHEBI:27689"/>
        <dbReference type="ChEBI" id="CHEBI:90605"/>
    </reaction>
</comment>
<comment type="catalytic activity">
    <reaction evidence="5">
        <text>a 1,2-diacyl-sn-glycerol + H2O = a 2-acylglycerol + a fatty acid + H(+)</text>
        <dbReference type="Rhea" id="RHEA:33275"/>
        <dbReference type="ChEBI" id="CHEBI:15377"/>
        <dbReference type="ChEBI" id="CHEBI:15378"/>
        <dbReference type="ChEBI" id="CHEBI:17389"/>
        <dbReference type="ChEBI" id="CHEBI:17815"/>
        <dbReference type="ChEBI" id="CHEBI:28868"/>
        <dbReference type="EC" id="3.1.1.116"/>
    </reaction>
</comment>
<keyword evidence="2 14" id="KW-0378">Hydrolase</keyword>
<evidence type="ECO:0000256" key="10">
    <source>
        <dbReference type="ARBA" id="ARBA00048513"/>
    </source>
</evidence>
<dbReference type="GeneID" id="107226121"/>
<dbReference type="Proteomes" id="UP000829291">
    <property type="component" value="Chromosome 3"/>
</dbReference>
<evidence type="ECO:0000256" key="2">
    <source>
        <dbReference type="ARBA" id="ARBA00022801"/>
    </source>
</evidence>
<evidence type="ECO:0000256" key="6">
    <source>
        <dbReference type="ARBA" id="ARBA00043742"/>
    </source>
</evidence>
<evidence type="ECO:0000256" key="5">
    <source>
        <dbReference type="ARBA" id="ARBA00043667"/>
    </source>
</evidence>
<evidence type="ECO:0000313" key="15">
    <source>
        <dbReference type="RefSeq" id="XP_046591440.1"/>
    </source>
</evidence>
<evidence type="ECO:0000256" key="1">
    <source>
        <dbReference type="ARBA" id="ARBA00008645"/>
    </source>
</evidence>
<dbReference type="InterPro" id="IPR029058">
    <property type="entry name" value="AB_hydrolase_fold"/>
</dbReference>
<dbReference type="GO" id="GO:0052689">
    <property type="term" value="F:carboxylic ester hydrolase activity"/>
    <property type="evidence" value="ECO:0007669"/>
    <property type="project" value="TreeGrafter"/>
</dbReference>
<dbReference type="PRINTS" id="PR00412">
    <property type="entry name" value="EPOXHYDRLASE"/>
</dbReference>
<dbReference type="PANTHER" id="PTHR46118:SF4">
    <property type="entry name" value="PROTEIN ABHD11"/>
    <property type="match status" value="1"/>
</dbReference>
<keyword evidence="13" id="KW-1185">Reference proteome</keyword>
<dbReference type="GO" id="GO:0005739">
    <property type="term" value="C:mitochondrion"/>
    <property type="evidence" value="ECO:0007669"/>
    <property type="project" value="TreeGrafter"/>
</dbReference>
<evidence type="ECO:0000256" key="7">
    <source>
        <dbReference type="ARBA" id="ARBA00044064"/>
    </source>
</evidence>
<dbReference type="OrthoDB" id="8119704at2759"/>
<evidence type="ECO:0000313" key="13">
    <source>
        <dbReference type="Proteomes" id="UP000829291"/>
    </source>
</evidence>
<accession>A0A6J0C7H8</accession>
<evidence type="ECO:0000256" key="11">
    <source>
        <dbReference type="ARBA" id="ARBA00048919"/>
    </source>
</evidence>
<organism evidence="13 14">
    <name type="scientific">Neodiprion lecontei</name>
    <name type="common">Redheaded pine sawfly</name>
    <dbReference type="NCBI Taxonomy" id="441921"/>
    <lineage>
        <taxon>Eukaryota</taxon>
        <taxon>Metazoa</taxon>
        <taxon>Ecdysozoa</taxon>
        <taxon>Arthropoda</taxon>
        <taxon>Hexapoda</taxon>
        <taxon>Insecta</taxon>
        <taxon>Pterygota</taxon>
        <taxon>Neoptera</taxon>
        <taxon>Endopterygota</taxon>
        <taxon>Hymenoptera</taxon>
        <taxon>Tenthredinoidea</taxon>
        <taxon>Diprionidae</taxon>
        <taxon>Diprioninae</taxon>
        <taxon>Neodiprion</taxon>
    </lineage>
</organism>
<dbReference type="Pfam" id="PF00561">
    <property type="entry name" value="Abhydrolase_1"/>
    <property type="match status" value="1"/>
</dbReference>
<dbReference type="FunCoup" id="A0A6J0C7H8">
    <property type="interactions" value="1391"/>
</dbReference>
<comment type="catalytic activity">
    <reaction evidence="10">
        <text>1-octadecanoyl-2-(9Z-octadecenoyl)-sn-glycerol + H2O = 2-(9Z-octadecenoyl)-glycerol + octadecanoate + H(+)</text>
        <dbReference type="Rhea" id="RHEA:77103"/>
        <dbReference type="ChEBI" id="CHEBI:15377"/>
        <dbReference type="ChEBI" id="CHEBI:15378"/>
        <dbReference type="ChEBI" id="CHEBI:25629"/>
        <dbReference type="ChEBI" id="CHEBI:73990"/>
        <dbReference type="ChEBI" id="CHEBI:75468"/>
    </reaction>
</comment>
<evidence type="ECO:0000256" key="8">
    <source>
        <dbReference type="ARBA" id="ARBA00048283"/>
    </source>
</evidence>
<proteinExistence type="inferred from homology"/>
<gene>
    <name evidence="14 15" type="primary">LOC107226121</name>
</gene>
<dbReference type="InParanoid" id="A0A6J0C7H8"/>
<evidence type="ECO:0000259" key="12">
    <source>
        <dbReference type="Pfam" id="PF00561"/>
    </source>
</evidence>
<dbReference type="RefSeq" id="XP_015522304.1">
    <property type="nucleotide sequence ID" value="XM_015666818.1"/>
</dbReference>
<evidence type="ECO:0000256" key="9">
    <source>
        <dbReference type="ARBA" id="ARBA00048504"/>
    </source>
</evidence>
<dbReference type="RefSeq" id="XP_046591440.1">
    <property type="nucleotide sequence ID" value="XM_046735484.1"/>
</dbReference>
<sequence length="322" mass="36258">MIFVSWRNACMKYPTECRLKTLALLRRRQSFLNRQLYNTPARSAPVKLAYAAYESTSENPSTITEAPAPIIIIHGLFGSKNNWNSLSKVIHQRTSRKVIAVDARNHGDSPHSSDSTYAAMVDDIVLLVKDLGIKKAVMVGHSMGGRVMMYLALTHPELVEKLVSIDVSPTNHSPSLLSMVSLFDAMKNVKLDENVSLFKARKMTDQQLSDSINSAAIRQFLLTNLVEAKDGKYKWRLNLPVLEKHFNSDISRFPATDKTFNGPTLFIGGDKSDYITVEDHVRIKRLFPEAKIQYIPGAGHWVHSEKPKEFLDIITSFINEAQ</sequence>
<comment type="catalytic activity">
    <reaction evidence="6">
        <text>a 1,3-diacyl-sn-glycerol + H2O = a 1-acyl-sn-glycerol + a fatty acid + H(+)</text>
        <dbReference type="Rhea" id="RHEA:38503"/>
        <dbReference type="ChEBI" id="CHEBI:15377"/>
        <dbReference type="ChEBI" id="CHEBI:15378"/>
        <dbReference type="ChEBI" id="CHEBI:28868"/>
        <dbReference type="ChEBI" id="CHEBI:64683"/>
        <dbReference type="ChEBI" id="CHEBI:77272"/>
    </reaction>
</comment>
<evidence type="ECO:0000256" key="3">
    <source>
        <dbReference type="ARBA" id="ARBA00026104"/>
    </source>
</evidence>
<evidence type="ECO:0000313" key="14">
    <source>
        <dbReference type="RefSeq" id="XP_015522304.1"/>
    </source>
</evidence>
<reference evidence="14" key="1">
    <citation type="submission" date="2025-04" db="UniProtKB">
        <authorList>
            <consortium name="RefSeq"/>
        </authorList>
    </citation>
    <scope>IDENTIFICATION</scope>
    <source>
        <tissue evidence="15">Thorax and Abdomen</tissue>
        <tissue evidence="14">Whole body</tissue>
    </source>
</reference>
<dbReference type="FunFam" id="3.40.50.1820:FF:000039">
    <property type="entry name" value="Esterase ybfF"/>
    <property type="match status" value="1"/>
</dbReference>
<comment type="catalytic activity">
    <reaction evidence="8">
        <text>1-octadecanoyl-2-(4Z,7Z,10Z,13Z,16Z,19Z-docosahexaenoyl)-sn-glycerol + H2O = 2-(4Z,7Z,10Z,13Z,16Z,19Z-docosahexaenoyl)-glycerol + octadecanoate + H(+)</text>
        <dbReference type="Rhea" id="RHEA:77107"/>
        <dbReference type="ChEBI" id="CHEBI:15377"/>
        <dbReference type="ChEBI" id="CHEBI:15378"/>
        <dbReference type="ChEBI" id="CHEBI:25629"/>
        <dbReference type="ChEBI" id="CHEBI:77129"/>
        <dbReference type="ChEBI" id="CHEBI:186738"/>
    </reaction>
</comment>
<dbReference type="InterPro" id="IPR000073">
    <property type="entry name" value="AB_hydrolase_1"/>
</dbReference>
<dbReference type="Gene3D" id="3.40.50.1820">
    <property type="entry name" value="alpha/beta hydrolase"/>
    <property type="match status" value="1"/>
</dbReference>
<dbReference type="AlphaFoldDB" id="A0A6J0C7H8"/>